<dbReference type="SMART" id="SM00530">
    <property type="entry name" value="HTH_XRE"/>
    <property type="match status" value="1"/>
</dbReference>
<dbReference type="InterPro" id="IPR010982">
    <property type="entry name" value="Lambda_DNA-bd_dom_sf"/>
</dbReference>
<accession>A0A4R3KPJ7</accession>
<dbReference type="InterPro" id="IPR011990">
    <property type="entry name" value="TPR-like_helical_dom_sf"/>
</dbReference>
<dbReference type="Proteomes" id="UP000294567">
    <property type="component" value="Unassembled WGS sequence"/>
</dbReference>
<dbReference type="PANTHER" id="PTHR37038:SF14">
    <property type="entry name" value="TRANSCRIPTIONAL ACTIVATOR"/>
    <property type="match status" value="1"/>
</dbReference>
<evidence type="ECO:0000313" key="2">
    <source>
        <dbReference type="EMBL" id="TCS85792.1"/>
    </source>
</evidence>
<proteinExistence type="predicted"/>
<gene>
    <name evidence="2" type="ORF">EDD65_1185</name>
</gene>
<dbReference type="PROSITE" id="PS50943">
    <property type="entry name" value="HTH_CROC1"/>
    <property type="match status" value="1"/>
</dbReference>
<dbReference type="Gene3D" id="1.25.40.10">
    <property type="entry name" value="Tetratricopeptide repeat domain"/>
    <property type="match status" value="1"/>
</dbReference>
<reference evidence="2 3" key="1">
    <citation type="submission" date="2019-03" db="EMBL/GenBank/DDBJ databases">
        <title>Genomic Encyclopedia of Type Strains, Phase IV (KMG-IV): sequencing the most valuable type-strain genomes for metagenomic binning, comparative biology and taxonomic classification.</title>
        <authorList>
            <person name="Goeker M."/>
        </authorList>
    </citation>
    <scope>NUCLEOTIDE SEQUENCE [LARGE SCALE GENOMIC DNA]</scope>
    <source>
        <strain evidence="2 3">DSM 26752</strain>
    </source>
</reference>
<dbReference type="CDD" id="cd00093">
    <property type="entry name" value="HTH_XRE"/>
    <property type="match status" value="1"/>
</dbReference>
<dbReference type="SUPFAM" id="SSF47413">
    <property type="entry name" value="lambda repressor-like DNA-binding domains"/>
    <property type="match status" value="1"/>
</dbReference>
<keyword evidence="3" id="KW-1185">Reference proteome</keyword>
<dbReference type="SUPFAM" id="SSF48452">
    <property type="entry name" value="TPR-like"/>
    <property type="match status" value="1"/>
</dbReference>
<dbReference type="PANTHER" id="PTHR37038">
    <property type="entry name" value="TRANSCRIPTIONAL REGULATOR-RELATED"/>
    <property type="match status" value="1"/>
</dbReference>
<evidence type="ECO:0000259" key="1">
    <source>
        <dbReference type="PROSITE" id="PS50943"/>
    </source>
</evidence>
<sequence>MYNLDLFGKEVRKIRRQRGYTQKYVCSASNISIDTIRKIENGKVTPNQITLELLSPVLKVDLNELLLKYRFKNYGDFIKIKSKIETHLENGEFEQLEFDLKVAKKLLHQEKYNAYVKNLLRQYCLLIKSIIVKTEIKNYSKALDLLIRALKITTPNFDLSNYDDFVYSNLEIRILMNIAILFNKLRTVNEGIEILKFCLSIIDSDDVKLKIKILYNLAYNYYRLDLHKECLHYCNVGISTCVKNNVLTCLSLLYARKSISEYYLNHDTYKDSISKTIILFDIYKQEKLKHIFLQSCRDIHNIDISEWMM</sequence>
<feature type="domain" description="HTH cro/C1-type" evidence="1">
    <location>
        <begin position="11"/>
        <end position="65"/>
    </location>
</feature>
<dbReference type="Pfam" id="PF01381">
    <property type="entry name" value="HTH_3"/>
    <property type="match status" value="1"/>
</dbReference>
<protein>
    <submittedName>
        <fullName evidence="2">Helix-turn-helix protein</fullName>
    </submittedName>
</protein>
<dbReference type="InterPro" id="IPR001387">
    <property type="entry name" value="Cro/C1-type_HTH"/>
</dbReference>
<dbReference type="OrthoDB" id="1705762at2"/>
<name>A0A4R3KPJ7_9FIRM</name>
<dbReference type="AlphaFoldDB" id="A0A4R3KPJ7"/>
<dbReference type="RefSeq" id="WP_132029665.1">
    <property type="nucleotide sequence ID" value="NZ_CP068564.1"/>
</dbReference>
<organism evidence="2 3">
    <name type="scientific">Keratinibaculum paraultunense</name>
    <dbReference type="NCBI Taxonomy" id="1278232"/>
    <lineage>
        <taxon>Bacteria</taxon>
        <taxon>Bacillati</taxon>
        <taxon>Bacillota</taxon>
        <taxon>Tissierellia</taxon>
        <taxon>Tissierellales</taxon>
        <taxon>Tepidimicrobiaceae</taxon>
        <taxon>Keratinibaculum</taxon>
    </lineage>
</organism>
<dbReference type="InterPro" id="IPR053163">
    <property type="entry name" value="HTH-type_regulator_Rgg"/>
</dbReference>
<dbReference type="EMBL" id="SMAE01000018">
    <property type="protein sequence ID" value="TCS85792.1"/>
    <property type="molecule type" value="Genomic_DNA"/>
</dbReference>
<dbReference type="GO" id="GO:0003677">
    <property type="term" value="F:DNA binding"/>
    <property type="evidence" value="ECO:0007669"/>
    <property type="project" value="InterPro"/>
</dbReference>
<comment type="caution">
    <text evidence="2">The sequence shown here is derived from an EMBL/GenBank/DDBJ whole genome shotgun (WGS) entry which is preliminary data.</text>
</comment>
<evidence type="ECO:0000313" key="3">
    <source>
        <dbReference type="Proteomes" id="UP000294567"/>
    </source>
</evidence>